<feature type="signal peptide" evidence="4">
    <location>
        <begin position="1"/>
        <end position="23"/>
    </location>
</feature>
<evidence type="ECO:0000256" key="1">
    <source>
        <dbReference type="ARBA" id="ARBA00023157"/>
    </source>
</evidence>
<dbReference type="InterPro" id="IPR036084">
    <property type="entry name" value="Ser_inhib-like_sf"/>
</dbReference>
<dbReference type="PROSITE" id="PS51233">
    <property type="entry name" value="VWFD"/>
    <property type="match status" value="2"/>
</dbReference>
<feature type="compositionally biased region" description="Acidic residues" evidence="3">
    <location>
        <begin position="1390"/>
        <end position="1400"/>
    </location>
</feature>
<dbReference type="InterPro" id="IPR050780">
    <property type="entry name" value="Mucin_vWF_Thrombospondin_sf"/>
</dbReference>
<evidence type="ECO:0000256" key="4">
    <source>
        <dbReference type="SAM" id="SignalP"/>
    </source>
</evidence>
<dbReference type="PANTHER" id="PTHR11339">
    <property type="entry name" value="EXTRACELLULAR MATRIX GLYCOPROTEIN RELATED"/>
    <property type="match status" value="1"/>
</dbReference>
<feature type="domain" description="VWFD" evidence="5">
    <location>
        <begin position="942"/>
        <end position="1132"/>
    </location>
</feature>
<keyword evidence="1" id="KW-1015">Disulfide bond</keyword>
<feature type="compositionally biased region" description="Acidic residues" evidence="3">
    <location>
        <begin position="1422"/>
        <end position="1432"/>
    </location>
</feature>
<dbReference type="Proteomes" id="UP001208570">
    <property type="component" value="Unassembled WGS sequence"/>
</dbReference>
<dbReference type="SUPFAM" id="SSF57567">
    <property type="entry name" value="Serine protease inhibitors"/>
    <property type="match status" value="2"/>
</dbReference>
<feature type="chain" id="PRO_5042190754" description="VWFD domain-containing protein" evidence="4">
    <location>
        <begin position="24"/>
        <end position="1469"/>
    </location>
</feature>
<feature type="compositionally biased region" description="Low complexity" evidence="3">
    <location>
        <begin position="896"/>
        <end position="915"/>
    </location>
</feature>
<keyword evidence="4" id="KW-0732">Signal</keyword>
<feature type="compositionally biased region" description="Acidic residues" evidence="3">
    <location>
        <begin position="922"/>
        <end position="935"/>
    </location>
</feature>
<protein>
    <recommendedName>
        <fullName evidence="5">VWFD domain-containing protein</fullName>
    </recommendedName>
</protein>
<dbReference type="Pfam" id="PF00094">
    <property type="entry name" value="VWD"/>
    <property type="match status" value="2"/>
</dbReference>
<feature type="domain" description="VWFD" evidence="5">
    <location>
        <begin position="445"/>
        <end position="654"/>
    </location>
</feature>
<dbReference type="PANTHER" id="PTHR11339:SF373">
    <property type="entry name" value="VWFD DOMAIN-CONTAINING PROTEIN"/>
    <property type="match status" value="1"/>
</dbReference>
<dbReference type="SMART" id="SM00216">
    <property type="entry name" value="VWD"/>
    <property type="match status" value="2"/>
</dbReference>
<proteinExistence type="predicted"/>
<dbReference type="Gene3D" id="2.10.25.10">
    <property type="entry name" value="Laminin"/>
    <property type="match status" value="2"/>
</dbReference>
<reference evidence="6" key="1">
    <citation type="journal article" date="2023" name="Mol. Biol. Evol.">
        <title>Third-Generation Sequencing Reveals the Adaptive Role of the Epigenome in Three Deep-Sea Polychaetes.</title>
        <authorList>
            <person name="Perez M."/>
            <person name="Aroh O."/>
            <person name="Sun Y."/>
            <person name="Lan Y."/>
            <person name="Juniper S.K."/>
            <person name="Young C.R."/>
            <person name="Angers B."/>
            <person name="Qian P.Y."/>
        </authorList>
    </citation>
    <scope>NUCLEOTIDE SEQUENCE</scope>
    <source>
        <strain evidence="6">P08H-3</strain>
    </source>
</reference>
<feature type="region of interest" description="Disordered" evidence="3">
    <location>
        <begin position="1370"/>
        <end position="1437"/>
    </location>
</feature>
<name>A0AAD9N0G1_9ANNE</name>
<evidence type="ECO:0000256" key="3">
    <source>
        <dbReference type="SAM" id="MobiDB-lite"/>
    </source>
</evidence>
<keyword evidence="7" id="KW-1185">Reference proteome</keyword>
<gene>
    <name evidence="6" type="ORF">LSH36_325g02110</name>
</gene>
<organism evidence="6 7">
    <name type="scientific">Paralvinella palmiformis</name>
    <dbReference type="NCBI Taxonomy" id="53620"/>
    <lineage>
        <taxon>Eukaryota</taxon>
        <taxon>Metazoa</taxon>
        <taxon>Spiralia</taxon>
        <taxon>Lophotrochozoa</taxon>
        <taxon>Annelida</taxon>
        <taxon>Polychaeta</taxon>
        <taxon>Sedentaria</taxon>
        <taxon>Canalipalpata</taxon>
        <taxon>Terebellida</taxon>
        <taxon>Terebelliformia</taxon>
        <taxon>Alvinellidae</taxon>
        <taxon>Paralvinella</taxon>
    </lineage>
</organism>
<accession>A0AAD9N0G1</accession>
<evidence type="ECO:0000256" key="2">
    <source>
        <dbReference type="ARBA" id="ARBA00023180"/>
    </source>
</evidence>
<feature type="region of interest" description="Disordered" evidence="3">
    <location>
        <begin position="891"/>
        <end position="942"/>
    </location>
</feature>
<sequence length="1469" mass="166295">MRVTIILCVLFVSLLCHYQSSDAFLFKSIKSRIHHFVKPLSSILCRDIAPSSFCRSVLRRGQCTSYQKTRYGISRLVCRKTCKRCGSSDDAAPPKPHISPVLHKPPRLIKPVISPPRHHILPHVRPLPAIKPISVKMPPRHHILPHVQPLPAIKPISRHLNIKPRVILGKPLSLFGGFHNRKSAVKMPPRHHILPAVQPLPAIKPISRHLNIKPRVILGKPLSLFGGFHNRKSAVKMPPRHHILPAVQPLPAIKPISIKSHPKPHILPAFRPLPAVKHISRHLNIKPRYNGKSAVKHHIRPPMLPAVKPFFPIKHTTIHKSRPRILPAIKHHFPIKHTAFKIPKIPKLSFKLPTFGHIKKTIKHKISKIKGNLHGIFDRFKVKHSVTKFPFKVHPVHLKISSIWSRFKAIAKKKFHTIPLKFHFFWGRFIGRGSSDADNDDFDHDTCMCTGDPHCSSLDGERFDYQGTCEYRMFKTPAGFHPSVDITTKLDHVGRNTRVSYNRIVRVKVENYTIIINGIEHFVKVCDDGSSLDDCEGVVDDYYLEEHNVTIEKEGSNPWRSRVTVNIKKAGIKVRFNQWRDLIIDVSTKYKNNANLSRPDVEGFCGNYNGNRADDGQDINALAEHAKVGGGKMCMKTTSIDGIKTDTKTNLICKKIFSEDLPKVLKNVIPGYRCKVNMDDIPKQIKNCAIDMTLSASNDRCQVLANQLSDCVVSWREELGCPMKCPANSRYIFNKPKFVSTCVMPVPLNLSRIEGEGCLCDEGYLQSNDLCVKPTECGCFTKGNYRENGQNWIQRVLELENGKNITRFYKYECNSMKPKRIRMECKSSDRCFFKQPAKKFVCCPAAGCKHQRRSGCGEMVEIGVWQEQNNDGFYDPVDLAKLAIEVDEASAEEASSESASIDDSNSASNSRSSPRSSRDSSEEGSDESSDESSESDSEKDVGTCQCTGDPHCVTLDGKKFNYQGTCEYRMFKTPPGSDVDVEIKTKLGHIGKKTKVSFNRIVTITVGDYHIILNGIDEYVKACDGDIESDDCEGVTNEYNIEEHGVTVERVGRVWRKSRITVSIEKVGITVYFNRWRHLVIDIPAKFRNNPDLNRPDIQGFCGNYNGDSSDDAVDLNTLASNAKTGGEDGCLSTVSIEKVKVDIKAQEICKMIYEKDLPEILKHRTPGHRCKLRLRKVDKLIHNCGVDMTLTGVFDRCEVLENELTDCIISWRDRLNCPMKCPANSKYVFNKPRLVPTCVKPRRKGKKIAGEGCLCKKGYLESNEQCVKPSECGCLVKGTYKEFGEVWIQRIRVKINRRRRFKFYRYHCEKSGPKRIQVGCQKSDKCFFKQPGKETICCPKGGCKNVKDSGCGAILEIGKWEFQQNDGGYEPIKYNEEPLPEPQEGDIPIPDEEEPELVTEELHIPEEEEPLPEPQEGDIQIPDEEEPELVTEEFPIPEEGKIIIVNWRSSKGDHRSLPPDFEPRCGHI</sequence>
<evidence type="ECO:0000313" key="6">
    <source>
        <dbReference type="EMBL" id="KAK2152557.1"/>
    </source>
</evidence>
<evidence type="ECO:0000313" key="7">
    <source>
        <dbReference type="Proteomes" id="UP001208570"/>
    </source>
</evidence>
<dbReference type="InterPro" id="IPR001846">
    <property type="entry name" value="VWF_type-D"/>
</dbReference>
<dbReference type="GO" id="GO:0005615">
    <property type="term" value="C:extracellular space"/>
    <property type="evidence" value="ECO:0007669"/>
    <property type="project" value="TreeGrafter"/>
</dbReference>
<evidence type="ECO:0000259" key="5">
    <source>
        <dbReference type="PROSITE" id="PS51233"/>
    </source>
</evidence>
<comment type="caution">
    <text evidence="6">The sequence shown here is derived from an EMBL/GenBank/DDBJ whole genome shotgun (WGS) entry which is preliminary data.</text>
</comment>
<dbReference type="CDD" id="cd19941">
    <property type="entry name" value="TIL"/>
    <property type="match status" value="1"/>
</dbReference>
<dbReference type="EMBL" id="JAODUP010000325">
    <property type="protein sequence ID" value="KAK2152557.1"/>
    <property type="molecule type" value="Genomic_DNA"/>
</dbReference>
<keyword evidence="2" id="KW-0325">Glycoprotein</keyword>
<dbReference type="GO" id="GO:0031012">
    <property type="term" value="C:extracellular matrix"/>
    <property type="evidence" value="ECO:0007669"/>
    <property type="project" value="TreeGrafter"/>
</dbReference>